<dbReference type="InterPro" id="IPR023408">
    <property type="entry name" value="MscS_beta-dom_sf"/>
</dbReference>
<dbReference type="GO" id="GO:0005886">
    <property type="term" value="C:plasma membrane"/>
    <property type="evidence" value="ECO:0007669"/>
    <property type="project" value="UniProtKB-SubCell"/>
</dbReference>
<dbReference type="InterPro" id="IPR010920">
    <property type="entry name" value="LSM_dom_sf"/>
</dbReference>
<dbReference type="GO" id="GO:0055085">
    <property type="term" value="P:transmembrane transport"/>
    <property type="evidence" value="ECO:0007669"/>
    <property type="project" value="InterPro"/>
</dbReference>
<proteinExistence type="inferred from homology"/>
<feature type="transmembrane region" description="Helical" evidence="8">
    <location>
        <begin position="116"/>
        <end position="141"/>
    </location>
</feature>
<dbReference type="InterPro" id="IPR049278">
    <property type="entry name" value="MS_channel_C"/>
</dbReference>
<dbReference type="RefSeq" id="WP_076971847.1">
    <property type="nucleotide sequence ID" value="NZ_ASQP01000416.1"/>
</dbReference>
<comment type="caution">
    <text evidence="12">The sequence shown here is derived from an EMBL/GenBank/DDBJ whole genome shotgun (WGS) entry which is preliminary data.</text>
</comment>
<protein>
    <submittedName>
        <fullName evidence="12">Integral membrane protein</fullName>
    </submittedName>
</protein>
<dbReference type="SUPFAM" id="SSF82861">
    <property type="entry name" value="Mechanosensitive channel protein MscS (YggB), transmembrane region"/>
    <property type="match status" value="1"/>
</dbReference>
<keyword evidence="4 8" id="KW-0812">Transmembrane</keyword>
<organism evidence="12 13">
    <name type="scientific">Streptomyces sparsogenes DSM 40356</name>
    <dbReference type="NCBI Taxonomy" id="1331668"/>
    <lineage>
        <taxon>Bacteria</taxon>
        <taxon>Bacillati</taxon>
        <taxon>Actinomycetota</taxon>
        <taxon>Actinomycetes</taxon>
        <taxon>Kitasatosporales</taxon>
        <taxon>Streptomycetaceae</taxon>
        <taxon>Streptomyces</taxon>
    </lineage>
</organism>
<dbReference type="AlphaFoldDB" id="A0A1R1SA61"/>
<feature type="compositionally biased region" description="Pro residues" evidence="7">
    <location>
        <begin position="350"/>
        <end position="364"/>
    </location>
</feature>
<evidence type="ECO:0000256" key="3">
    <source>
        <dbReference type="ARBA" id="ARBA00022475"/>
    </source>
</evidence>
<reference evidence="12 13" key="1">
    <citation type="submission" date="2013-05" db="EMBL/GenBank/DDBJ databases">
        <title>Genome sequence of Streptomyces sparsogenes DSM 40356.</title>
        <authorList>
            <person name="Coyne S."/>
            <person name="Seebeck F.P."/>
        </authorList>
    </citation>
    <scope>NUCLEOTIDE SEQUENCE [LARGE SCALE GENOMIC DNA]</scope>
    <source>
        <strain evidence="12 13">DSM 40356</strain>
    </source>
</reference>
<dbReference type="SUPFAM" id="SSF50182">
    <property type="entry name" value="Sm-like ribonucleoproteins"/>
    <property type="match status" value="1"/>
</dbReference>
<dbReference type="InterPro" id="IPR011014">
    <property type="entry name" value="MscS_channel_TM-2"/>
</dbReference>
<dbReference type="SUPFAM" id="SSF82689">
    <property type="entry name" value="Mechanosensitive channel protein MscS (YggB), C-terminal domain"/>
    <property type="match status" value="1"/>
</dbReference>
<feature type="region of interest" description="Disordered" evidence="7">
    <location>
        <begin position="346"/>
        <end position="372"/>
    </location>
</feature>
<evidence type="ECO:0000313" key="12">
    <source>
        <dbReference type="EMBL" id="OMI35112.1"/>
    </source>
</evidence>
<evidence type="ECO:0000256" key="2">
    <source>
        <dbReference type="ARBA" id="ARBA00008017"/>
    </source>
</evidence>
<evidence type="ECO:0000259" key="10">
    <source>
        <dbReference type="Pfam" id="PF21082"/>
    </source>
</evidence>
<dbReference type="InterPro" id="IPR006685">
    <property type="entry name" value="MscS_channel_2nd"/>
</dbReference>
<dbReference type="Gene3D" id="2.30.30.60">
    <property type="match status" value="1"/>
</dbReference>
<feature type="domain" description="Mechanosensitive ion channel transmembrane helices 2/3" evidence="11">
    <location>
        <begin position="126"/>
        <end position="167"/>
    </location>
</feature>
<evidence type="ECO:0000256" key="4">
    <source>
        <dbReference type="ARBA" id="ARBA00022692"/>
    </source>
</evidence>
<dbReference type="InterPro" id="IPR011066">
    <property type="entry name" value="MscS_channel_C_sf"/>
</dbReference>
<gene>
    <name evidence="12" type="ORF">SPAR_33116</name>
</gene>
<feature type="transmembrane region" description="Helical" evidence="8">
    <location>
        <begin position="56"/>
        <end position="79"/>
    </location>
</feature>
<evidence type="ECO:0000256" key="1">
    <source>
        <dbReference type="ARBA" id="ARBA00004651"/>
    </source>
</evidence>
<feature type="transmembrane region" description="Helical" evidence="8">
    <location>
        <begin position="85"/>
        <end position="104"/>
    </location>
</feature>
<evidence type="ECO:0000259" key="11">
    <source>
        <dbReference type="Pfam" id="PF21088"/>
    </source>
</evidence>
<dbReference type="EMBL" id="ASQP01000416">
    <property type="protein sequence ID" value="OMI35112.1"/>
    <property type="molecule type" value="Genomic_DNA"/>
</dbReference>
<keyword evidence="3" id="KW-1003">Cell membrane</keyword>
<name>A0A1R1SA61_9ACTN</name>
<accession>A0A1R1SA61</accession>
<evidence type="ECO:0000313" key="13">
    <source>
        <dbReference type="Proteomes" id="UP000186168"/>
    </source>
</evidence>
<keyword evidence="5 8" id="KW-1133">Transmembrane helix</keyword>
<dbReference type="Pfam" id="PF21082">
    <property type="entry name" value="MS_channel_3rd"/>
    <property type="match status" value="1"/>
</dbReference>
<dbReference type="Proteomes" id="UP000186168">
    <property type="component" value="Unassembled WGS sequence"/>
</dbReference>
<keyword evidence="6 8" id="KW-0472">Membrane</keyword>
<dbReference type="InterPro" id="IPR049142">
    <property type="entry name" value="MS_channel_1st"/>
</dbReference>
<evidence type="ECO:0000256" key="5">
    <source>
        <dbReference type="ARBA" id="ARBA00022989"/>
    </source>
</evidence>
<feature type="domain" description="Mechanosensitive ion channel MscS C-terminal" evidence="10">
    <location>
        <begin position="247"/>
        <end position="329"/>
    </location>
</feature>
<dbReference type="Pfam" id="PF00924">
    <property type="entry name" value="MS_channel_2nd"/>
    <property type="match status" value="1"/>
</dbReference>
<keyword evidence="13" id="KW-1185">Reference proteome</keyword>
<evidence type="ECO:0000256" key="8">
    <source>
        <dbReference type="SAM" id="Phobius"/>
    </source>
</evidence>
<dbReference type="PANTHER" id="PTHR30566:SF25">
    <property type="entry name" value="INNER MEMBRANE PROTEIN"/>
    <property type="match status" value="1"/>
</dbReference>
<evidence type="ECO:0000259" key="9">
    <source>
        <dbReference type="Pfam" id="PF00924"/>
    </source>
</evidence>
<dbReference type="Gene3D" id="3.30.70.100">
    <property type="match status" value="1"/>
</dbReference>
<dbReference type="Pfam" id="PF21088">
    <property type="entry name" value="MS_channel_1st"/>
    <property type="match status" value="1"/>
</dbReference>
<feature type="domain" description="Mechanosensitive ion channel MscS" evidence="9">
    <location>
        <begin position="168"/>
        <end position="235"/>
    </location>
</feature>
<sequence length="372" mass="39721">MNRALTLHDLIVVGAALAAGAALGLLSRVALRWLAERARRTRWTGDDIIVDALRTLAPWAALAAGVSAAAAALPLTAAVDHSVNQALIAVLILLTTVAAARVVADLVRTQALSRSGVAGTATIFVNIARVVVLAMGVLVLLETLGVSIAPLLTALGVGGLAVALALQDTLANLFAGVHILASKTVQPGHYIRLGSGEEGYVVDINWRNTTVRQLPDNLVIIPNAKLAGAITTNFHQPEQQMSVLIQARVDYDSDLDHVERVSVAVAEEVMAEVAGGVPEHEPVIRFHTFGESGIDFSVVLRVQEFSDQYLIKHEFLKRLHQRYRTEGIDVPMPVRTVVLHQPDQIQFPAPRTPEPGRGPAPKPPVTMSKAGH</sequence>
<feature type="transmembrane region" description="Helical" evidence="8">
    <location>
        <begin position="12"/>
        <end position="35"/>
    </location>
</feature>
<comment type="subcellular location">
    <subcellularLocation>
        <location evidence="1">Cell membrane</location>
        <topology evidence="1">Multi-pass membrane protein</topology>
    </subcellularLocation>
</comment>
<dbReference type="Gene3D" id="1.10.287.1260">
    <property type="match status" value="1"/>
</dbReference>
<dbReference type="PANTHER" id="PTHR30566">
    <property type="entry name" value="YNAI-RELATED MECHANOSENSITIVE ION CHANNEL"/>
    <property type="match status" value="1"/>
</dbReference>
<evidence type="ECO:0000256" key="7">
    <source>
        <dbReference type="SAM" id="MobiDB-lite"/>
    </source>
</evidence>
<evidence type="ECO:0000256" key="6">
    <source>
        <dbReference type="ARBA" id="ARBA00023136"/>
    </source>
</evidence>
<feature type="transmembrane region" description="Helical" evidence="8">
    <location>
        <begin position="147"/>
        <end position="166"/>
    </location>
</feature>
<comment type="similarity">
    <text evidence="2">Belongs to the MscS (TC 1.A.23) family.</text>
</comment>